<dbReference type="PROSITE" id="PS00108">
    <property type="entry name" value="PROTEIN_KINASE_ST"/>
    <property type="match status" value="1"/>
</dbReference>
<dbReference type="Pfam" id="PF00069">
    <property type="entry name" value="Pkinase"/>
    <property type="match status" value="1"/>
</dbReference>
<comment type="similarity">
    <text evidence="4">Belongs to the protein kinase superfamily.</text>
</comment>
<dbReference type="InterPro" id="IPR045269">
    <property type="entry name" value="Atg1-like"/>
</dbReference>
<dbReference type="PANTHER" id="PTHR24348">
    <property type="entry name" value="SERINE/THREONINE-PROTEIN KINASE UNC-51-RELATED"/>
    <property type="match status" value="1"/>
</dbReference>
<dbReference type="AlphaFoldDB" id="A0A1J4K3J1"/>
<keyword evidence="6" id="KW-0418">Kinase</keyword>
<evidence type="ECO:0000313" key="6">
    <source>
        <dbReference type="EMBL" id="OHT04294.1"/>
    </source>
</evidence>
<dbReference type="Proteomes" id="UP000179807">
    <property type="component" value="Unassembled WGS sequence"/>
</dbReference>
<evidence type="ECO:0000313" key="7">
    <source>
        <dbReference type="Proteomes" id="UP000179807"/>
    </source>
</evidence>
<dbReference type="InterPro" id="IPR000719">
    <property type="entry name" value="Prot_kinase_dom"/>
</dbReference>
<dbReference type="Gene3D" id="1.10.510.10">
    <property type="entry name" value="Transferase(Phosphotransferase) domain 1"/>
    <property type="match status" value="1"/>
</dbReference>
<feature type="binding site" evidence="3">
    <location>
        <position position="47"/>
    </location>
    <ligand>
        <name>ATP</name>
        <dbReference type="ChEBI" id="CHEBI:30616"/>
    </ligand>
</feature>
<feature type="domain" description="Protein kinase" evidence="5">
    <location>
        <begin position="18"/>
        <end position="288"/>
    </location>
</feature>
<reference evidence="6" key="1">
    <citation type="submission" date="2016-10" db="EMBL/GenBank/DDBJ databases">
        <authorList>
            <person name="Benchimol M."/>
            <person name="Almeida L.G."/>
            <person name="Vasconcelos A.T."/>
            <person name="Perreira-Neves A."/>
            <person name="Rosa I.A."/>
            <person name="Tasca T."/>
            <person name="Bogo M.R."/>
            <person name="de Souza W."/>
        </authorList>
    </citation>
    <scope>NUCLEOTIDE SEQUENCE [LARGE SCALE GENOMIC DNA]</scope>
    <source>
        <strain evidence="6">K</strain>
    </source>
</reference>
<dbReference type="GO" id="GO:0005737">
    <property type="term" value="C:cytoplasm"/>
    <property type="evidence" value="ECO:0007669"/>
    <property type="project" value="TreeGrafter"/>
</dbReference>
<keyword evidence="2 3" id="KW-0067">ATP-binding</keyword>
<comment type="caution">
    <text evidence="6">The sequence shown here is derived from an EMBL/GenBank/DDBJ whole genome shotgun (WGS) entry which is preliminary data.</text>
</comment>
<dbReference type="GO" id="GO:0004674">
    <property type="term" value="F:protein serine/threonine kinase activity"/>
    <property type="evidence" value="ECO:0007669"/>
    <property type="project" value="UniProtKB-KW"/>
</dbReference>
<dbReference type="VEuPathDB" id="TrichDB:TRFO_28231"/>
<dbReference type="GeneID" id="94840753"/>
<dbReference type="SMART" id="SM00220">
    <property type="entry name" value="S_TKc"/>
    <property type="match status" value="1"/>
</dbReference>
<evidence type="ECO:0000259" key="5">
    <source>
        <dbReference type="PROSITE" id="PS50011"/>
    </source>
</evidence>
<keyword evidence="6" id="KW-0808">Transferase</keyword>
<accession>A0A1J4K3J1</accession>
<keyword evidence="1 3" id="KW-0547">Nucleotide-binding</keyword>
<sequence>MNYQNMQANIGSNLFGDYILLEHIGAGEFAHVYKARHKDVDFPLAIKIMQRNIFDKHFTHEIEIMSELNHKSIVQLFDVVFSSHKTPLTSNLNNQEGDQEASENSNRDTDIVGIVMEFVDSGTLESILPISQPHVIFKYFSQICNALDYLHNEKKIIHCDIKATNIIIDKYDNAKLIDFGMGQKIENRNKVYGGSPFCLAPEQLKKEVIDDKTDVWALGVLLYRIVARKFPFVSSDKRMLFDMILNQPIAFPEELYIDENLQDLISLMLTKDPKLRPSIRDVINHKWYQSMTVSEKSMRHMLFNLKTNNGQRLIVNTSRIFDQKDLIPCDADGDSGSESKDNTTPEFGGSRVVSLLRSAKFKAERMALSQCVVRKKKYTKISKIPAIKSFDSYQRYINPVTINAAGKRLHNRITTPIVNKCF</sequence>
<name>A0A1J4K3J1_9EUKA</name>
<protein>
    <submittedName>
        <fullName evidence="6">CAMK family protein kinase</fullName>
    </submittedName>
</protein>
<dbReference type="InterPro" id="IPR008271">
    <property type="entry name" value="Ser/Thr_kinase_AS"/>
</dbReference>
<dbReference type="PROSITE" id="PS50011">
    <property type="entry name" value="PROTEIN_KINASE_DOM"/>
    <property type="match status" value="1"/>
</dbReference>
<evidence type="ECO:0000256" key="3">
    <source>
        <dbReference type="PROSITE-ProRule" id="PRU10141"/>
    </source>
</evidence>
<dbReference type="OrthoDB" id="293148at2759"/>
<gene>
    <name evidence="6" type="ORF">TRFO_28231</name>
</gene>
<dbReference type="InterPro" id="IPR017441">
    <property type="entry name" value="Protein_kinase_ATP_BS"/>
</dbReference>
<dbReference type="GO" id="GO:0010506">
    <property type="term" value="P:regulation of autophagy"/>
    <property type="evidence" value="ECO:0007669"/>
    <property type="project" value="InterPro"/>
</dbReference>
<dbReference type="InterPro" id="IPR011009">
    <property type="entry name" value="Kinase-like_dom_sf"/>
</dbReference>
<proteinExistence type="inferred from homology"/>
<dbReference type="GO" id="GO:0005524">
    <property type="term" value="F:ATP binding"/>
    <property type="evidence" value="ECO:0007669"/>
    <property type="project" value="UniProtKB-UniRule"/>
</dbReference>
<evidence type="ECO:0000256" key="2">
    <source>
        <dbReference type="ARBA" id="ARBA00022840"/>
    </source>
</evidence>
<keyword evidence="4" id="KW-0723">Serine/threonine-protein kinase</keyword>
<dbReference type="PROSITE" id="PS00107">
    <property type="entry name" value="PROTEIN_KINASE_ATP"/>
    <property type="match status" value="1"/>
</dbReference>
<evidence type="ECO:0000256" key="4">
    <source>
        <dbReference type="RuleBase" id="RU000304"/>
    </source>
</evidence>
<dbReference type="RefSeq" id="XP_068357430.1">
    <property type="nucleotide sequence ID" value="XM_068506049.1"/>
</dbReference>
<organism evidence="6 7">
    <name type="scientific">Tritrichomonas foetus</name>
    <dbReference type="NCBI Taxonomy" id="1144522"/>
    <lineage>
        <taxon>Eukaryota</taxon>
        <taxon>Metamonada</taxon>
        <taxon>Parabasalia</taxon>
        <taxon>Tritrichomonadida</taxon>
        <taxon>Tritrichomonadidae</taxon>
        <taxon>Tritrichomonas</taxon>
    </lineage>
</organism>
<keyword evidence="7" id="KW-1185">Reference proteome</keyword>
<dbReference type="SUPFAM" id="SSF56112">
    <property type="entry name" value="Protein kinase-like (PK-like)"/>
    <property type="match status" value="1"/>
</dbReference>
<dbReference type="EMBL" id="MLAK01000798">
    <property type="protein sequence ID" value="OHT04294.1"/>
    <property type="molecule type" value="Genomic_DNA"/>
</dbReference>
<dbReference type="PANTHER" id="PTHR24348:SF68">
    <property type="entry name" value="SERINE_THREONINE-PROTEIN KINASE ATG1C"/>
    <property type="match status" value="1"/>
</dbReference>
<evidence type="ECO:0000256" key="1">
    <source>
        <dbReference type="ARBA" id="ARBA00022741"/>
    </source>
</evidence>